<dbReference type="Proteomes" id="UP000318405">
    <property type="component" value="Unassembled WGS sequence"/>
</dbReference>
<dbReference type="PANTHER" id="PTHR30419">
    <property type="entry name" value="HTH-TYPE TRANSCRIPTIONAL REGULATOR YBHD"/>
    <property type="match status" value="1"/>
</dbReference>
<keyword evidence="7" id="KW-1185">Reference proteome</keyword>
<dbReference type="InterPro" id="IPR036390">
    <property type="entry name" value="WH_DNA-bd_sf"/>
</dbReference>
<evidence type="ECO:0000256" key="1">
    <source>
        <dbReference type="ARBA" id="ARBA00009437"/>
    </source>
</evidence>
<dbReference type="PROSITE" id="PS50931">
    <property type="entry name" value="HTH_LYSR"/>
    <property type="match status" value="1"/>
</dbReference>
<dbReference type="GO" id="GO:0003677">
    <property type="term" value="F:DNA binding"/>
    <property type="evidence" value="ECO:0007669"/>
    <property type="project" value="UniProtKB-KW"/>
</dbReference>
<evidence type="ECO:0000313" key="7">
    <source>
        <dbReference type="Proteomes" id="UP000318405"/>
    </source>
</evidence>
<dbReference type="AlphaFoldDB" id="A0A556AIP1"/>
<accession>A0A556AIP1</accession>
<dbReference type="InterPro" id="IPR005119">
    <property type="entry name" value="LysR_subst-bd"/>
</dbReference>
<dbReference type="SUPFAM" id="SSF53850">
    <property type="entry name" value="Periplasmic binding protein-like II"/>
    <property type="match status" value="1"/>
</dbReference>
<name>A0A556AIP1_9BURK</name>
<dbReference type="FunFam" id="1.10.10.10:FF:000001">
    <property type="entry name" value="LysR family transcriptional regulator"/>
    <property type="match status" value="1"/>
</dbReference>
<evidence type="ECO:0000256" key="2">
    <source>
        <dbReference type="ARBA" id="ARBA00023015"/>
    </source>
</evidence>
<keyword evidence="3" id="KW-0238">DNA-binding</keyword>
<sequence>MSSVPRFDLTDIRVFTSVAEEESFTRGAERAFLSLSAASLRVKNLEEVLGAQLFYRGTRGLSLTPAGEAFLECARNVLHGVERLQDIMQPFSQGVSGHVRLFANATAISEILPGVLARFFRTHAGITVDLQERLSAEIVRAVHERIADIGVISGHVVAEGVETLPYRKDRLVLAVAEDHPLADVPFMYFADALEHDFIGLDTHSATVAFLQHEVAQMRCSLRQRVQVCSFDAMCRMVEAGVGVGVLPEMVAKRLAKATRFKTVQLMDDWAMRELRICVRRQSEMPVFARELVDFILQSG</sequence>
<dbReference type="Pfam" id="PF00126">
    <property type="entry name" value="HTH_1"/>
    <property type="match status" value="1"/>
</dbReference>
<dbReference type="InterPro" id="IPR036388">
    <property type="entry name" value="WH-like_DNA-bd_sf"/>
</dbReference>
<evidence type="ECO:0000259" key="5">
    <source>
        <dbReference type="PROSITE" id="PS50931"/>
    </source>
</evidence>
<comment type="similarity">
    <text evidence="1">Belongs to the LysR transcriptional regulatory family.</text>
</comment>
<proteinExistence type="inferred from homology"/>
<dbReference type="PANTHER" id="PTHR30419:SF2">
    <property type="entry name" value="LYSR FAMILY TRANSCRIPTIONAL REGULATOR"/>
    <property type="match status" value="1"/>
</dbReference>
<reference evidence="6 7" key="1">
    <citation type="submission" date="2019-07" db="EMBL/GenBank/DDBJ databases">
        <title>Qingshengfaniella alkalisoli gen. nov., sp. nov., isolated from saline soil.</title>
        <authorList>
            <person name="Xu L."/>
            <person name="Huang X.-X."/>
            <person name="Sun J.-Q."/>
        </authorList>
    </citation>
    <scope>NUCLEOTIDE SEQUENCE [LARGE SCALE GENOMIC DNA]</scope>
    <source>
        <strain evidence="6 7">DSM 27279</strain>
    </source>
</reference>
<evidence type="ECO:0000256" key="4">
    <source>
        <dbReference type="ARBA" id="ARBA00023163"/>
    </source>
</evidence>
<dbReference type="GO" id="GO:0003700">
    <property type="term" value="F:DNA-binding transcription factor activity"/>
    <property type="evidence" value="ECO:0007669"/>
    <property type="project" value="InterPro"/>
</dbReference>
<dbReference type="Gene3D" id="1.10.10.10">
    <property type="entry name" value="Winged helix-like DNA-binding domain superfamily/Winged helix DNA-binding domain"/>
    <property type="match status" value="1"/>
</dbReference>
<dbReference type="InterPro" id="IPR050950">
    <property type="entry name" value="HTH-type_LysR_regulators"/>
</dbReference>
<dbReference type="RefSeq" id="WP_143949113.1">
    <property type="nucleotide sequence ID" value="NZ_BAABMB010000001.1"/>
</dbReference>
<evidence type="ECO:0000313" key="6">
    <source>
        <dbReference type="EMBL" id="TSH92747.1"/>
    </source>
</evidence>
<dbReference type="Gene3D" id="3.40.190.290">
    <property type="match status" value="1"/>
</dbReference>
<gene>
    <name evidence="6" type="ORF">FOZ76_15165</name>
</gene>
<dbReference type="InterPro" id="IPR000847">
    <property type="entry name" value="LysR_HTH_N"/>
</dbReference>
<dbReference type="OrthoDB" id="9785974at2"/>
<comment type="caution">
    <text evidence="6">The sequence shown here is derived from an EMBL/GenBank/DDBJ whole genome shotgun (WGS) entry which is preliminary data.</text>
</comment>
<protein>
    <submittedName>
        <fullName evidence="6">LysR family transcriptional regulator</fullName>
    </submittedName>
</protein>
<dbReference type="CDD" id="cd08421">
    <property type="entry name" value="PBP2_LTTR_like_1"/>
    <property type="match status" value="1"/>
</dbReference>
<dbReference type="EMBL" id="VLTJ01000029">
    <property type="protein sequence ID" value="TSH92747.1"/>
    <property type="molecule type" value="Genomic_DNA"/>
</dbReference>
<keyword evidence="2" id="KW-0805">Transcription regulation</keyword>
<feature type="domain" description="HTH lysR-type" evidence="5">
    <location>
        <begin position="7"/>
        <end position="64"/>
    </location>
</feature>
<keyword evidence="4" id="KW-0804">Transcription</keyword>
<dbReference type="Pfam" id="PF03466">
    <property type="entry name" value="LysR_substrate"/>
    <property type="match status" value="1"/>
</dbReference>
<evidence type="ECO:0000256" key="3">
    <source>
        <dbReference type="ARBA" id="ARBA00023125"/>
    </source>
</evidence>
<dbReference type="SUPFAM" id="SSF46785">
    <property type="entry name" value="Winged helix' DNA-binding domain"/>
    <property type="match status" value="1"/>
</dbReference>
<organism evidence="6 7">
    <name type="scientific">Verticiella sediminum</name>
    <dbReference type="NCBI Taxonomy" id="1247510"/>
    <lineage>
        <taxon>Bacteria</taxon>
        <taxon>Pseudomonadati</taxon>
        <taxon>Pseudomonadota</taxon>
        <taxon>Betaproteobacteria</taxon>
        <taxon>Burkholderiales</taxon>
        <taxon>Alcaligenaceae</taxon>
        <taxon>Verticiella</taxon>
    </lineage>
</organism>
<dbReference type="GO" id="GO:0005829">
    <property type="term" value="C:cytosol"/>
    <property type="evidence" value="ECO:0007669"/>
    <property type="project" value="TreeGrafter"/>
</dbReference>